<proteinExistence type="predicted"/>
<comment type="caution">
    <text evidence="2">The sequence shown here is derived from an EMBL/GenBank/DDBJ whole genome shotgun (WGS) entry which is preliminary data.</text>
</comment>
<keyword evidence="3" id="KW-1185">Reference proteome</keyword>
<feature type="transmembrane region" description="Helical" evidence="1">
    <location>
        <begin position="393"/>
        <end position="412"/>
    </location>
</feature>
<feature type="transmembrane region" description="Helical" evidence="1">
    <location>
        <begin position="350"/>
        <end position="373"/>
    </location>
</feature>
<feature type="transmembrane region" description="Helical" evidence="1">
    <location>
        <begin position="85"/>
        <end position="107"/>
    </location>
</feature>
<protein>
    <submittedName>
        <fullName evidence="2">Uncharacterized protein</fullName>
    </submittedName>
</protein>
<evidence type="ECO:0000313" key="3">
    <source>
        <dbReference type="Proteomes" id="UP001646157"/>
    </source>
</evidence>
<name>A0ABS2N6T2_9BACI</name>
<keyword evidence="1" id="KW-0812">Transmembrane</keyword>
<organism evidence="2 3">
    <name type="scientific">Rossellomorea pakistanensis</name>
    <dbReference type="NCBI Taxonomy" id="992288"/>
    <lineage>
        <taxon>Bacteria</taxon>
        <taxon>Bacillati</taxon>
        <taxon>Bacillota</taxon>
        <taxon>Bacilli</taxon>
        <taxon>Bacillales</taxon>
        <taxon>Bacillaceae</taxon>
        <taxon>Rossellomorea</taxon>
    </lineage>
</organism>
<sequence>MEESRQHMTFKTFCILAMCILYIFSFFLPYPFIRIILAIITILVFIYSCYQAKPFFKVISLLMLSAGFCLTIITGKGLEGIQAGIISNVPLLTLIILVPLIAIPLKVGRYLQACHYYIEKFISKPKLLFANLTTFLFLFGPVLNIGTIRLLDDVVQKFTISPKLLAKGYLTGFSTVVLWSPYFASVGLVTHYLHISIVSYFAISIPFAILQLIVANFLFQFTARNQDLQIEQGPIHSITSSHDRKKIWGLLIIVFTLMCSVLFLERLTHWPMLLLVSIISLLFPLGWIIFSKRKRLFAQHLFQFRNQSLLQMDNEIVMFISAGLFGASLTGTDFAETIGNMMNTISSVSFLLFILVTILSFITLTLIGFHPIIFVIPVISQVDPIVIGTTPEVVAIIFMLSWSLSAVISPINPLNILVSSLVKKKSSVVGLKWNGKFVITILLIGILYIYFVQNVLV</sequence>
<gene>
    <name evidence="2" type="ORF">JOC86_000098</name>
</gene>
<feature type="transmembrane region" description="Helical" evidence="1">
    <location>
        <begin position="247"/>
        <end position="264"/>
    </location>
</feature>
<feature type="transmembrane region" description="Helical" evidence="1">
    <location>
        <begin position="169"/>
        <end position="191"/>
    </location>
</feature>
<dbReference type="Proteomes" id="UP001646157">
    <property type="component" value="Unassembled WGS sequence"/>
</dbReference>
<feature type="transmembrane region" description="Helical" evidence="1">
    <location>
        <begin position="433"/>
        <end position="451"/>
    </location>
</feature>
<feature type="transmembrane region" description="Helical" evidence="1">
    <location>
        <begin position="127"/>
        <end position="148"/>
    </location>
</feature>
<keyword evidence="1" id="KW-1133">Transmembrane helix</keyword>
<reference evidence="2 3" key="1">
    <citation type="submission" date="2021-01" db="EMBL/GenBank/DDBJ databases">
        <title>Genomic Encyclopedia of Type Strains, Phase IV (KMG-IV): sequencing the most valuable type-strain genomes for metagenomic binning, comparative biology and taxonomic classification.</title>
        <authorList>
            <person name="Goeker M."/>
        </authorList>
    </citation>
    <scope>NUCLEOTIDE SEQUENCE [LARGE SCALE GENOMIC DNA]</scope>
    <source>
        <strain evidence="2 3">DSM 24834</strain>
    </source>
</reference>
<evidence type="ECO:0000313" key="2">
    <source>
        <dbReference type="EMBL" id="MBM7583561.1"/>
    </source>
</evidence>
<evidence type="ECO:0000256" key="1">
    <source>
        <dbReference type="SAM" id="Phobius"/>
    </source>
</evidence>
<feature type="transmembrane region" description="Helical" evidence="1">
    <location>
        <begin position="54"/>
        <end position="73"/>
    </location>
</feature>
<feature type="transmembrane region" description="Helical" evidence="1">
    <location>
        <begin position="270"/>
        <end position="290"/>
    </location>
</feature>
<feature type="transmembrane region" description="Helical" evidence="1">
    <location>
        <begin position="197"/>
        <end position="219"/>
    </location>
</feature>
<feature type="transmembrane region" description="Helical" evidence="1">
    <location>
        <begin position="21"/>
        <end position="48"/>
    </location>
</feature>
<dbReference type="EMBL" id="JAFBDZ010000001">
    <property type="protein sequence ID" value="MBM7583561.1"/>
    <property type="molecule type" value="Genomic_DNA"/>
</dbReference>
<keyword evidence="1" id="KW-0472">Membrane</keyword>
<accession>A0ABS2N6T2</accession>